<dbReference type="AlphaFoldDB" id="A0AAN8RKU1"/>
<feature type="compositionally biased region" description="Polar residues" evidence="1">
    <location>
        <begin position="1"/>
        <end position="14"/>
    </location>
</feature>
<dbReference type="InterPro" id="IPR029058">
    <property type="entry name" value="AB_hydrolase_fold"/>
</dbReference>
<dbReference type="PANTHER" id="PTHR17630">
    <property type="entry name" value="DIENELACTONE HYDROLASE"/>
    <property type="match status" value="1"/>
</dbReference>
<evidence type="ECO:0000313" key="3">
    <source>
        <dbReference type="EMBL" id="KAK6334800.1"/>
    </source>
</evidence>
<feature type="region of interest" description="Disordered" evidence="1">
    <location>
        <begin position="1"/>
        <end position="32"/>
    </location>
</feature>
<feature type="domain" description="Dienelactone hydrolase" evidence="2">
    <location>
        <begin position="42"/>
        <end position="216"/>
    </location>
</feature>
<dbReference type="Proteomes" id="UP001313282">
    <property type="component" value="Unassembled WGS sequence"/>
</dbReference>
<evidence type="ECO:0000313" key="4">
    <source>
        <dbReference type="Proteomes" id="UP001313282"/>
    </source>
</evidence>
<keyword evidence="4" id="KW-1185">Reference proteome</keyword>
<sequence>MSSDIAASTSSGDFSASAHLRTGNPDGKFEEVGGRRTYVAPAPDGSKAKTLIYLTDMFGVDLLNHQLLADTYAKGGFHVLMPDILDGDGLPAEFINTAEPKLSVQEKMSVLERTTNHATLMATMGPKGLKHREAVSKPKVDAFIASLHQDPSISKLGIIGTCWGGRHAILQAHPDTGIAAAAALQPSFTVSGDWEPVSVPTYIAFGSKDTLVPVSRTSAASLFTGEGASTKGPTAMLSLSVDGIIDVMEKKLDVEKEIRIFENQVHGFTHRGDWSSDDDRKAMDEAADEVIAWFKKYLD</sequence>
<dbReference type="SUPFAM" id="SSF53474">
    <property type="entry name" value="alpha/beta-Hydrolases"/>
    <property type="match status" value="1"/>
</dbReference>
<dbReference type="PANTHER" id="PTHR17630:SF44">
    <property type="entry name" value="PROTEIN AIM2"/>
    <property type="match status" value="1"/>
</dbReference>
<evidence type="ECO:0000256" key="1">
    <source>
        <dbReference type="SAM" id="MobiDB-lite"/>
    </source>
</evidence>
<reference evidence="3 4" key="1">
    <citation type="submission" date="2019-10" db="EMBL/GenBank/DDBJ databases">
        <authorList>
            <person name="Palmer J.M."/>
        </authorList>
    </citation>
    <scope>NUCLEOTIDE SEQUENCE [LARGE SCALE GENOMIC DNA]</scope>
    <source>
        <strain evidence="3 4">TWF718</strain>
    </source>
</reference>
<evidence type="ECO:0000259" key="2">
    <source>
        <dbReference type="Pfam" id="PF01738"/>
    </source>
</evidence>
<accession>A0AAN8RKU1</accession>
<dbReference type="Gene3D" id="3.40.50.1820">
    <property type="entry name" value="alpha/beta hydrolase"/>
    <property type="match status" value="1"/>
</dbReference>
<name>A0AAN8RKU1_9PEZI</name>
<organism evidence="3 4">
    <name type="scientific">Orbilia javanica</name>
    <dbReference type="NCBI Taxonomy" id="47235"/>
    <lineage>
        <taxon>Eukaryota</taxon>
        <taxon>Fungi</taxon>
        <taxon>Dikarya</taxon>
        <taxon>Ascomycota</taxon>
        <taxon>Pezizomycotina</taxon>
        <taxon>Orbiliomycetes</taxon>
        <taxon>Orbiliales</taxon>
        <taxon>Orbiliaceae</taxon>
        <taxon>Orbilia</taxon>
    </lineage>
</organism>
<comment type="caution">
    <text evidence="3">The sequence shown here is derived from an EMBL/GenBank/DDBJ whole genome shotgun (WGS) entry which is preliminary data.</text>
</comment>
<gene>
    <name evidence="3" type="ORF">TWF718_010245</name>
</gene>
<protein>
    <recommendedName>
        <fullName evidence="2">Dienelactone hydrolase domain-containing protein</fullName>
    </recommendedName>
</protein>
<proteinExistence type="predicted"/>
<dbReference type="EMBL" id="JAVHNR010000008">
    <property type="protein sequence ID" value="KAK6334800.1"/>
    <property type="molecule type" value="Genomic_DNA"/>
</dbReference>
<dbReference type="Pfam" id="PF01738">
    <property type="entry name" value="DLH"/>
    <property type="match status" value="1"/>
</dbReference>
<dbReference type="GO" id="GO:0016787">
    <property type="term" value="F:hydrolase activity"/>
    <property type="evidence" value="ECO:0007669"/>
    <property type="project" value="InterPro"/>
</dbReference>
<dbReference type="InterPro" id="IPR002925">
    <property type="entry name" value="Dienelactn_hydro"/>
</dbReference>